<evidence type="ECO:0000256" key="3">
    <source>
        <dbReference type="ARBA" id="ARBA00023163"/>
    </source>
</evidence>
<reference evidence="5 6" key="1">
    <citation type="submission" date="2014-08" db="EMBL/GenBank/DDBJ databases">
        <title>Genome sequences of NCPPB Pectobacterium isolates.</title>
        <authorList>
            <person name="Glover R.H."/>
            <person name="Sapp M."/>
            <person name="Elphinstone J."/>
        </authorList>
    </citation>
    <scope>NUCLEOTIDE SEQUENCE [LARGE SCALE GENOMIC DNA]</scope>
    <source>
        <strain evidence="5 6">NCPPB3841</strain>
    </source>
</reference>
<comment type="caution">
    <text evidence="5">The sequence shown here is derived from an EMBL/GenBank/DDBJ whole genome shotgun (WGS) entry which is preliminary data.</text>
</comment>
<dbReference type="InterPro" id="IPR001387">
    <property type="entry name" value="Cro/C1-type_HTH"/>
</dbReference>
<name>A0ABR4VV26_9GAMM</name>
<accession>A0ABR4VV26</accession>
<dbReference type="Pfam" id="PF01381">
    <property type="entry name" value="HTH_3"/>
    <property type="match status" value="1"/>
</dbReference>
<keyword evidence="6" id="KW-1185">Reference proteome</keyword>
<dbReference type="InterPro" id="IPR036286">
    <property type="entry name" value="LexA/Signal_pep-like_sf"/>
</dbReference>
<dbReference type="PANTHER" id="PTHR40661:SF3">
    <property type="entry name" value="FELS-1 PROPHAGE TRANSCRIPTIONAL REGULATOR"/>
    <property type="match status" value="1"/>
</dbReference>
<dbReference type="PROSITE" id="PS50943">
    <property type="entry name" value="HTH_CROC1"/>
    <property type="match status" value="1"/>
</dbReference>
<evidence type="ECO:0000313" key="5">
    <source>
        <dbReference type="EMBL" id="KGA43192.1"/>
    </source>
</evidence>
<proteinExistence type="predicted"/>
<dbReference type="SMART" id="SM00530">
    <property type="entry name" value="HTH_XRE"/>
    <property type="match status" value="1"/>
</dbReference>
<dbReference type="InterPro" id="IPR039418">
    <property type="entry name" value="LexA-like"/>
</dbReference>
<dbReference type="InterPro" id="IPR010982">
    <property type="entry name" value="Lambda_DNA-bd_dom_sf"/>
</dbReference>
<dbReference type="CDD" id="cd06529">
    <property type="entry name" value="S24_LexA-like"/>
    <property type="match status" value="1"/>
</dbReference>
<dbReference type="CDD" id="cd00093">
    <property type="entry name" value="HTH_XRE"/>
    <property type="match status" value="1"/>
</dbReference>
<dbReference type="Pfam" id="PF00717">
    <property type="entry name" value="Peptidase_S24"/>
    <property type="match status" value="1"/>
</dbReference>
<dbReference type="SUPFAM" id="SSF47413">
    <property type="entry name" value="lambda repressor-like DNA-binding domains"/>
    <property type="match status" value="1"/>
</dbReference>
<evidence type="ECO:0000313" key="6">
    <source>
        <dbReference type="Proteomes" id="UP000029447"/>
    </source>
</evidence>
<organism evidence="5 6">
    <name type="scientific">Pectobacterium odoriferum</name>
    <dbReference type="NCBI Taxonomy" id="78398"/>
    <lineage>
        <taxon>Bacteria</taxon>
        <taxon>Pseudomonadati</taxon>
        <taxon>Pseudomonadota</taxon>
        <taxon>Gammaproteobacteria</taxon>
        <taxon>Enterobacterales</taxon>
        <taxon>Pectobacteriaceae</taxon>
        <taxon>Pectobacterium</taxon>
    </lineage>
</organism>
<keyword evidence="1" id="KW-0805">Transcription regulation</keyword>
<dbReference type="EMBL" id="JQOF01000001">
    <property type="protein sequence ID" value="KGA43192.1"/>
    <property type="molecule type" value="Genomic_DNA"/>
</dbReference>
<sequence>MNKYETLGERLLARREELGMTQETLADKAGVTRMAISKIELGATQKPRADNLFALAKALKVNPSWLVSGKGDKALSSGTSGDLSIDNAAPVDVLTREVPLISWVQAGSFTEASLLPREDYTYYPCPVKCSEYSFALKVEGESMLSRFEPGDIIYVDPELIAPPSGKFVIARMVGSTEATFKQLQVIENKRYLKALNPDYPPEARFLKINGDCELIGTVICHVKPV</sequence>
<dbReference type="RefSeq" id="WP_044202401.1">
    <property type="nucleotide sequence ID" value="NZ_JQOF01000001.1"/>
</dbReference>
<evidence type="ECO:0000256" key="1">
    <source>
        <dbReference type="ARBA" id="ARBA00023015"/>
    </source>
</evidence>
<gene>
    <name evidence="5" type="ORF">KU75_00255</name>
</gene>
<dbReference type="SUPFAM" id="SSF51306">
    <property type="entry name" value="LexA/Signal peptidase"/>
    <property type="match status" value="1"/>
</dbReference>
<dbReference type="InterPro" id="IPR015927">
    <property type="entry name" value="Peptidase_S24_S26A/B/C"/>
</dbReference>
<dbReference type="PANTHER" id="PTHR40661">
    <property type="match status" value="1"/>
</dbReference>
<dbReference type="Gene3D" id="1.10.260.40">
    <property type="entry name" value="lambda repressor-like DNA-binding domains"/>
    <property type="match status" value="1"/>
</dbReference>
<protein>
    <recommendedName>
        <fullName evidence="4">HTH cro/C1-type domain-containing protein</fullName>
    </recommendedName>
</protein>
<dbReference type="Gene3D" id="2.10.109.10">
    <property type="entry name" value="Umud Fragment, subunit A"/>
    <property type="match status" value="1"/>
</dbReference>
<evidence type="ECO:0000256" key="2">
    <source>
        <dbReference type="ARBA" id="ARBA00023125"/>
    </source>
</evidence>
<keyword evidence="3" id="KW-0804">Transcription</keyword>
<evidence type="ECO:0000259" key="4">
    <source>
        <dbReference type="PROSITE" id="PS50943"/>
    </source>
</evidence>
<dbReference type="Proteomes" id="UP000029447">
    <property type="component" value="Unassembled WGS sequence"/>
</dbReference>
<keyword evidence="2" id="KW-0238">DNA-binding</keyword>
<feature type="domain" description="HTH cro/C1-type" evidence="4">
    <location>
        <begin position="11"/>
        <end position="66"/>
    </location>
</feature>